<evidence type="ECO:0000256" key="1">
    <source>
        <dbReference type="SAM" id="SignalP"/>
    </source>
</evidence>
<feature type="signal peptide" evidence="1">
    <location>
        <begin position="1"/>
        <end position="24"/>
    </location>
</feature>
<sequence>MKRSLAALLIVALTVAIMSDGAEGLWFRYRRRIYGVFDRKERAVSAGDESVMEVVAQVHQRPDGGD</sequence>
<dbReference type="EMBL" id="OV696690">
    <property type="protein sequence ID" value="CAH1264792.1"/>
    <property type="molecule type" value="Genomic_DNA"/>
</dbReference>
<keyword evidence="1" id="KW-0732">Signal</keyword>
<dbReference type="AlphaFoldDB" id="A0A8K0ESL4"/>
<evidence type="ECO:0000313" key="2">
    <source>
        <dbReference type="EMBL" id="CAH1264792.1"/>
    </source>
</evidence>
<organism evidence="2 3">
    <name type="scientific">Branchiostoma lanceolatum</name>
    <name type="common">Common lancelet</name>
    <name type="synonym">Amphioxus lanceolatum</name>
    <dbReference type="NCBI Taxonomy" id="7740"/>
    <lineage>
        <taxon>Eukaryota</taxon>
        <taxon>Metazoa</taxon>
        <taxon>Chordata</taxon>
        <taxon>Cephalochordata</taxon>
        <taxon>Leptocardii</taxon>
        <taxon>Amphioxiformes</taxon>
        <taxon>Branchiostomatidae</taxon>
        <taxon>Branchiostoma</taxon>
    </lineage>
</organism>
<dbReference type="Proteomes" id="UP000838412">
    <property type="component" value="Chromosome 5"/>
</dbReference>
<evidence type="ECO:0000313" key="3">
    <source>
        <dbReference type="Proteomes" id="UP000838412"/>
    </source>
</evidence>
<keyword evidence="3" id="KW-1185">Reference proteome</keyword>
<feature type="chain" id="PRO_5035447574" evidence="1">
    <location>
        <begin position="25"/>
        <end position="66"/>
    </location>
</feature>
<protein>
    <submittedName>
        <fullName evidence="2">Hypp3064 protein</fullName>
    </submittedName>
</protein>
<name>A0A8K0ESL4_BRALA</name>
<proteinExistence type="predicted"/>
<gene>
    <name evidence="2" type="primary">Hypp3064</name>
    <name evidence="2" type="ORF">BLAG_LOCUS19018</name>
</gene>
<accession>A0A8K0ESL4</accession>
<reference evidence="2" key="1">
    <citation type="submission" date="2022-01" db="EMBL/GenBank/DDBJ databases">
        <authorList>
            <person name="Braso-Vives M."/>
        </authorList>
    </citation>
    <scope>NUCLEOTIDE SEQUENCE</scope>
</reference>